<dbReference type="GO" id="GO:0022627">
    <property type="term" value="C:cytosolic small ribosomal subunit"/>
    <property type="evidence" value="ECO:0007669"/>
    <property type="project" value="TreeGrafter"/>
</dbReference>
<keyword evidence="2 5" id="KW-0689">Ribosomal protein</keyword>
<evidence type="ECO:0000256" key="1">
    <source>
        <dbReference type="ARBA" id="ARBA00005251"/>
    </source>
</evidence>
<dbReference type="PANTHER" id="PTHR21569">
    <property type="entry name" value="RIBOSOMAL PROTEIN S9"/>
    <property type="match status" value="1"/>
</dbReference>
<evidence type="ECO:0000256" key="4">
    <source>
        <dbReference type="ARBA" id="ARBA00035259"/>
    </source>
</evidence>
<name>A0A2M6WBB4_9BACT</name>
<dbReference type="InterPro" id="IPR000754">
    <property type="entry name" value="Ribosomal_uS9"/>
</dbReference>
<evidence type="ECO:0000313" key="8">
    <source>
        <dbReference type="EMBL" id="PIT90086.1"/>
    </source>
</evidence>
<evidence type="ECO:0000256" key="6">
    <source>
        <dbReference type="RuleBase" id="RU003815"/>
    </source>
</evidence>
<proteinExistence type="inferred from homology"/>
<dbReference type="Gene3D" id="3.30.230.10">
    <property type="match status" value="1"/>
</dbReference>
<dbReference type="InterPro" id="IPR014721">
    <property type="entry name" value="Ribsml_uS5_D2-typ_fold_subgr"/>
</dbReference>
<evidence type="ECO:0000256" key="2">
    <source>
        <dbReference type="ARBA" id="ARBA00022980"/>
    </source>
</evidence>
<dbReference type="EMBL" id="PFBP01000005">
    <property type="protein sequence ID" value="PIT90086.1"/>
    <property type="molecule type" value="Genomic_DNA"/>
</dbReference>
<dbReference type="FunFam" id="3.30.230.10:FF:000001">
    <property type="entry name" value="30S ribosomal protein S9"/>
    <property type="match status" value="1"/>
</dbReference>
<feature type="region of interest" description="Disordered" evidence="7">
    <location>
        <begin position="155"/>
        <end position="174"/>
    </location>
</feature>
<protein>
    <recommendedName>
        <fullName evidence="4 5">Small ribosomal subunit protein uS9</fullName>
    </recommendedName>
</protein>
<keyword evidence="3 5" id="KW-0687">Ribonucleoprotein</keyword>
<reference evidence="9" key="1">
    <citation type="submission" date="2017-09" db="EMBL/GenBank/DDBJ databases">
        <title>Depth-based differentiation of microbial function through sediment-hosted aquifers and enrichment of novel symbionts in the deep terrestrial subsurface.</title>
        <authorList>
            <person name="Probst A.J."/>
            <person name="Ladd B."/>
            <person name="Jarett J.K."/>
            <person name="Geller-Mcgrath D.E."/>
            <person name="Sieber C.M.K."/>
            <person name="Emerson J.B."/>
            <person name="Anantharaman K."/>
            <person name="Thomas B.C."/>
            <person name="Malmstrom R."/>
            <person name="Stieglmeier M."/>
            <person name="Klingl A."/>
            <person name="Woyke T."/>
            <person name="Ryan C.M."/>
            <person name="Banfield J.F."/>
        </authorList>
    </citation>
    <scope>NUCLEOTIDE SEQUENCE [LARGE SCALE GENOMIC DNA]</scope>
</reference>
<evidence type="ECO:0000256" key="3">
    <source>
        <dbReference type="ARBA" id="ARBA00023274"/>
    </source>
</evidence>
<dbReference type="InterPro" id="IPR020568">
    <property type="entry name" value="Ribosomal_Su5_D2-typ_SF"/>
</dbReference>
<dbReference type="GO" id="GO:0003735">
    <property type="term" value="F:structural constituent of ribosome"/>
    <property type="evidence" value="ECO:0007669"/>
    <property type="project" value="InterPro"/>
</dbReference>
<dbReference type="Pfam" id="PF00380">
    <property type="entry name" value="Ribosomal_S9"/>
    <property type="match status" value="1"/>
</dbReference>
<dbReference type="PROSITE" id="PS00360">
    <property type="entry name" value="RIBOSOMAL_S9"/>
    <property type="match status" value="1"/>
</dbReference>
<dbReference type="PANTHER" id="PTHR21569:SF1">
    <property type="entry name" value="SMALL RIBOSOMAL SUBUNIT PROTEIN US9M"/>
    <property type="match status" value="1"/>
</dbReference>
<accession>A0A2M6WBB4</accession>
<dbReference type="GO" id="GO:0006412">
    <property type="term" value="P:translation"/>
    <property type="evidence" value="ECO:0007669"/>
    <property type="project" value="UniProtKB-UniRule"/>
</dbReference>
<dbReference type="HAMAP" id="MF_00532_B">
    <property type="entry name" value="Ribosomal_uS9_B"/>
    <property type="match status" value="1"/>
</dbReference>
<evidence type="ECO:0000256" key="7">
    <source>
        <dbReference type="SAM" id="MobiDB-lite"/>
    </source>
</evidence>
<dbReference type="InterPro" id="IPR020574">
    <property type="entry name" value="Ribosomal_uS9_CS"/>
</dbReference>
<feature type="compositionally biased region" description="Basic residues" evidence="7">
    <location>
        <begin position="160"/>
        <end position="174"/>
    </location>
</feature>
<evidence type="ECO:0000256" key="5">
    <source>
        <dbReference type="HAMAP-Rule" id="MF_00532"/>
    </source>
</evidence>
<evidence type="ECO:0000313" key="9">
    <source>
        <dbReference type="Proteomes" id="UP000231464"/>
    </source>
</evidence>
<dbReference type="SUPFAM" id="SSF54211">
    <property type="entry name" value="Ribosomal protein S5 domain 2-like"/>
    <property type="match status" value="1"/>
</dbReference>
<dbReference type="AlphaFoldDB" id="A0A2M6WBB4"/>
<dbReference type="GO" id="GO:0003723">
    <property type="term" value="F:RNA binding"/>
    <property type="evidence" value="ECO:0007669"/>
    <property type="project" value="TreeGrafter"/>
</dbReference>
<comment type="caution">
    <text evidence="8">The sequence shown here is derived from an EMBL/GenBank/DDBJ whole genome shotgun (WGS) entry which is preliminary data.</text>
</comment>
<dbReference type="NCBIfam" id="NF001099">
    <property type="entry name" value="PRK00132.1"/>
    <property type="match status" value="1"/>
</dbReference>
<organism evidence="8 9">
    <name type="scientific">Candidatus Kuenenbacteria bacterium CG10_big_fil_rev_8_21_14_0_10_36_11</name>
    <dbReference type="NCBI Taxonomy" id="1974618"/>
    <lineage>
        <taxon>Bacteria</taxon>
        <taxon>Candidatus Kueneniibacteriota</taxon>
    </lineage>
</organism>
<dbReference type="Proteomes" id="UP000231464">
    <property type="component" value="Unassembled WGS sequence"/>
</dbReference>
<gene>
    <name evidence="5" type="primary">rpsI</name>
    <name evidence="8" type="ORF">COU23_00365</name>
</gene>
<dbReference type="InterPro" id="IPR023035">
    <property type="entry name" value="Ribosomal_uS9_bac/plastid"/>
</dbReference>
<comment type="similarity">
    <text evidence="1 5 6">Belongs to the universal ribosomal protein uS9 family.</text>
</comment>
<sequence>MDKKITKPKPKAVKKPVKEKIASVKIEEKKEEKLTTPVAAKSALKNDFVRALGRRKTASARVRLYTGGAGNIEVNAKDYKIYFPLLELNEKVVEPLRVTGKRNDFDWTIKVKGGGSFGQAEACALGIARALIKFNEEYRPILRANGLLTRDPREKERKKFGLKRARHAPQWSKR</sequence>